<dbReference type="GO" id="GO:0042802">
    <property type="term" value="F:identical protein binding"/>
    <property type="evidence" value="ECO:0007669"/>
    <property type="project" value="UniProtKB-ARBA"/>
</dbReference>
<evidence type="ECO:0000256" key="6">
    <source>
        <dbReference type="HAMAP-Rule" id="MF_01885"/>
    </source>
</evidence>
<comment type="subunit">
    <text evidence="6">Homodimer.</text>
</comment>
<name>A0AAE9VWB6_9GAMM</name>
<keyword evidence="10" id="KW-1185">Reference proteome</keyword>
<keyword evidence="1 6" id="KW-0963">Cytoplasm</keyword>
<dbReference type="GO" id="GO:0008757">
    <property type="term" value="F:S-adenosylmethionine-dependent methyltransferase activity"/>
    <property type="evidence" value="ECO:0007669"/>
    <property type="project" value="UniProtKB-UniRule"/>
</dbReference>
<dbReference type="PANTHER" id="PTHR42971">
    <property type="entry name" value="TRNA (CYTIDINE(34)-2'-O)-METHYLTRANSFERASE"/>
    <property type="match status" value="1"/>
</dbReference>
<dbReference type="AlphaFoldDB" id="A0AAE9VWB6"/>
<dbReference type="GO" id="GO:0005737">
    <property type="term" value="C:cytoplasm"/>
    <property type="evidence" value="ECO:0007669"/>
    <property type="project" value="UniProtKB-SubCell"/>
</dbReference>
<dbReference type="GO" id="GO:0002132">
    <property type="term" value="P:wobble position uridine ribose methylation"/>
    <property type="evidence" value="ECO:0007669"/>
    <property type="project" value="TreeGrafter"/>
</dbReference>
<dbReference type="KEGG" id="dce:O6P33_03915"/>
<dbReference type="HAMAP" id="MF_01885">
    <property type="entry name" value="tRNA_methyltr_TrmL"/>
    <property type="match status" value="1"/>
</dbReference>
<dbReference type="InterPro" id="IPR029026">
    <property type="entry name" value="tRNA_m1G_MTases_N"/>
</dbReference>
<dbReference type="PIRSF" id="PIRSF029256">
    <property type="entry name" value="SpoU_TrmH_prd"/>
    <property type="match status" value="1"/>
</dbReference>
<dbReference type="RefSeq" id="WP_269818942.1">
    <property type="nucleotide sequence ID" value="NZ_CP114976.1"/>
</dbReference>
<evidence type="ECO:0000256" key="5">
    <source>
        <dbReference type="ARBA" id="ARBA00022694"/>
    </source>
</evidence>
<dbReference type="FunFam" id="3.40.1280.10:FF:000002">
    <property type="entry name" value="Peptidylprolyl isomerase"/>
    <property type="match status" value="1"/>
</dbReference>
<comment type="catalytic activity">
    <reaction evidence="6">
        <text>cytidine(34) in tRNA + S-adenosyl-L-methionine = 2'-O-methylcytidine(34) in tRNA + S-adenosyl-L-homocysteine + H(+)</text>
        <dbReference type="Rhea" id="RHEA:43084"/>
        <dbReference type="Rhea" id="RHEA-COMP:10331"/>
        <dbReference type="Rhea" id="RHEA-COMP:10332"/>
        <dbReference type="ChEBI" id="CHEBI:15378"/>
        <dbReference type="ChEBI" id="CHEBI:57856"/>
        <dbReference type="ChEBI" id="CHEBI:59789"/>
        <dbReference type="ChEBI" id="CHEBI:74495"/>
        <dbReference type="ChEBI" id="CHEBI:82748"/>
        <dbReference type="EC" id="2.1.1.207"/>
    </reaction>
</comment>
<dbReference type="EMBL" id="CP114976">
    <property type="protein sequence ID" value="WBE25996.1"/>
    <property type="molecule type" value="Genomic_DNA"/>
</dbReference>
<gene>
    <name evidence="6 9" type="primary">trmL</name>
    <name evidence="9" type="ORF">O6P33_03915</name>
</gene>
<dbReference type="GO" id="GO:0002131">
    <property type="term" value="P:wobble position cytosine ribose methylation"/>
    <property type="evidence" value="ECO:0007669"/>
    <property type="project" value="TreeGrafter"/>
</dbReference>
<dbReference type="Gene3D" id="3.40.1280.10">
    <property type="match status" value="1"/>
</dbReference>
<dbReference type="PANTHER" id="PTHR42971:SF1">
    <property type="entry name" value="TRNA (CYTIDINE(34)-2'-O)-METHYLTRANSFERASE"/>
    <property type="match status" value="1"/>
</dbReference>
<dbReference type="InterPro" id="IPR001537">
    <property type="entry name" value="SpoU_MeTrfase"/>
</dbReference>
<comment type="caution">
    <text evidence="6">Lacks conserved residue(s) required for the propagation of feature annotation.</text>
</comment>
<feature type="domain" description="tRNA/rRNA methyltransferase SpoU type" evidence="8">
    <location>
        <begin position="2"/>
        <end position="142"/>
    </location>
</feature>
<dbReference type="Proteomes" id="UP001212189">
    <property type="component" value="Chromosome"/>
</dbReference>
<dbReference type="GO" id="GO:0008175">
    <property type="term" value="F:tRNA methyltransferase activity"/>
    <property type="evidence" value="ECO:0007669"/>
    <property type="project" value="UniProtKB-UniRule"/>
</dbReference>
<comment type="subcellular location">
    <subcellularLocation>
        <location evidence="6">Cytoplasm</location>
    </subcellularLocation>
</comment>
<evidence type="ECO:0000256" key="4">
    <source>
        <dbReference type="ARBA" id="ARBA00022691"/>
    </source>
</evidence>
<feature type="binding site" evidence="6 7">
    <location>
        <position position="122"/>
    </location>
    <ligand>
        <name>S-adenosyl-L-methionine</name>
        <dbReference type="ChEBI" id="CHEBI:59789"/>
    </ligand>
</feature>
<comment type="catalytic activity">
    <reaction evidence="6">
        <text>5-carboxymethylaminomethyluridine(34) in tRNA(Leu) + S-adenosyl-L-methionine = 5-carboxymethylaminomethyl-2'-O-methyluridine(34) in tRNA(Leu) + S-adenosyl-L-homocysteine + H(+)</text>
        <dbReference type="Rhea" id="RHEA:43088"/>
        <dbReference type="Rhea" id="RHEA-COMP:10333"/>
        <dbReference type="Rhea" id="RHEA-COMP:10334"/>
        <dbReference type="ChEBI" id="CHEBI:15378"/>
        <dbReference type="ChEBI" id="CHEBI:57856"/>
        <dbReference type="ChEBI" id="CHEBI:59789"/>
        <dbReference type="ChEBI" id="CHEBI:74508"/>
        <dbReference type="ChEBI" id="CHEBI:74511"/>
        <dbReference type="EC" id="2.1.1.207"/>
    </reaction>
</comment>
<accession>A0AAE9VWB6</accession>
<evidence type="ECO:0000256" key="7">
    <source>
        <dbReference type="PIRSR" id="PIRSR029256-1"/>
    </source>
</evidence>
<keyword evidence="2 6" id="KW-0489">Methyltransferase</keyword>
<organism evidence="9 10">
    <name type="scientific">Denitrificimonas caeni</name>
    <dbReference type="NCBI Taxonomy" id="521720"/>
    <lineage>
        <taxon>Bacteria</taxon>
        <taxon>Pseudomonadati</taxon>
        <taxon>Pseudomonadota</taxon>
        <taxon>Gammaproteobacteria</taxon>
        <taxon>Pseudomonadales</taxon>
        <taxon>Pseudomonadaceae</taxon>
        <taxon>Denitrificimonas</taxon>
    </lineage>
</organism>
<keyword evidence="4 6" id="KW-0949">S-adenosyl-L-methionine</keyword>
<comment type="function">
    <text evidence="6">Methylates the ribose at the nucleotide 34 wobble position in the two leucyl isoacceptors tRNA(Leu)(CmAA) and tRNA(Leu)(cmnm5UmAA). Catalyzes the methyl transfer from S-adenosyl-L-methionine to the 2'-OH of the wobble nucleotide.</text>
</comment>
<keyword evidence="3 6" id="KW-0808">Transferase</keyword>
<dbReference type="InterPro" id="IPR029028">
    <property type="entry name" value="Alpha/beta_knot_MTases"/>
</dbReference>
<evidence type="ECO:0000313" key="10">
    <source>
        <dbReference type="Proteomes" id="UP001212189"/>
    </source>
</evidence>
<dbReference type="InterPro" id="IPR016914">
    <property type="entry name" value="TrmL"/>
</dbReference>
<dbReference type="CDD" id="cd18094">
    <property type="entry name" value="SpoU-like_TrmL"/>
    <property type="match status" value="1"/>
</dbReference>
<dbReference type="Pfam" id="PF00588">
    <property type="entry name" value="SpoU_methylase"/>
    <property type="match status" value="1"/>
</dbReference>
<dbReference type="EC" id="2.1.1.207" evidence="6"/>
<sequence length="153" mass="17401">MFHVILFEPEIPPNTGNIIRLCANVGCSLHLIEPLGFVFDDKRLRRAGLDYQEFAQVQRHANLQECLDVLQQPRLFAFSTKGKHSYAQVQYQDGDAFIFGPETRGLPEEVRNSIPAEQLVRLPMRDGSRSLNLSNTVAIAVYEAWRQLGFAKQ</sequence>
<evidence type="ECO:0000256" key="3">
    <source>
        <dbReference type="ARBA" id="ARBA00022679"/>
    </source>
</evidence>
<keyword evidence="5 6" id="KW-0819">tRNA processing</keyword>
<proteinExistence type="inferred from homology"/>
<evidence type="ECO:0000313" key="9">
    <source>
        <dbReference type="EMBL" id="WBE25996.1"/>
    </source>
</evidence>
<evidence type="ECO:0000256" key="2">
    <source>
        <dbReference type="ARBA" id="ARBA00022603"/>
    </source>
</evidence>
<feature type="binding site" evidence="6 7">
    <location>
        <position position="130"/>
    </location>
    <ligand>
        <name>S-adenosyl-L-methionine</name>
        <dbReference type="ChEBI" id="CHEBI:59789"/>
    </ligand>
</feature>
<comment type="similarity">
    <text evidence="6">Belongs to the class IV-like SAM-binding methyltransferase superfamily. RNA methyltransferase TrmH family. TrmL subfamily.</text>
</comment>
<reference evidence="9 10" key="1">
    <citation type="submission" date="2022-12" db="EMBL/GenBank/DDBJ databases">
        <title>Coexistence and Characterization of a Novel Tigecycline Resistance gene tet(X) variant and blaNDM-1 in a Pseudomonas caeni Isolate of Chicken Origin.</title>
        <authorList>
            <person name="Lu X."/>
            <person name="Zhang L."/>
            <person name="Li R."/>
            <person name="Wang Z."/>
        </authorList>
    </citation>
    <scope>NUCLEOTIDE SEQUENCE [LARGE SCALE GENOMIC DNA]</scope>
    <source>
        <strain evidence="9 10">CE14</strain>
    </source>
</reference>
<feature type="binding site" evidence="6 7">
    <location>
        <position position="100"/>
    </location>
    <ligand>
        <name>S-adenosyl-L-methionine</name>
        <dbReference type="ChEBI" id="CHEBI:59789"/>
    </ligand>
</feature>
<evidence type="ECO:0000256" key="1">
    <source>
        <dbReference type="ARBA" id="ARBA00022490"/>
    </source>
</evidence>
<protein>
    <recommendedName>
        <fullName evidence="6">tRNA (cytidine(34)-2'-O)-methyltransferase</fullName>
        <ecNumber evidence="6">2.1.1.207</ecNumber>
    </recommendedName>
    <alternativeName>
        <fullName evidence="6">tRNA (cytidine/uridine-2'-O-)-methyltransferase TrmL</fullName>
    </alternativeName>
</protein>
<dbReference type="NCBIfam" id="TIGR00185">
    <property type="entry name" value="tRNA_yibK_trmL"/>
    <property type="match status" value="1"/>
</dbReference>
<dbReference type="GO" id="GO:0003723">
    <property type="term" value="F:RNA binding"/>
    <property type="evidence" value="ECO:0007669"/>
    <property type="project" value="InterPro"/>
</dbReference>
<evidence type="ECO:0000259" key="8">
    <source>
        <dbReference type="Pfam" id="PF00588"/>
    </source>
</evidence>
<dbReference type="SUPFAM" id="SSF75217">
    <property type="entry name" value="alpha/beta knot"/>
    <property type="match status" value="1"/>
</dbReference>